<organism evidence="2 3">
    <name type="scientific">Kribbella hippodromi</name>
    <dbReference type="NCBI Taxonomy" id="434347"/>
    <lineage>
        <taxon>Bacteria</taxon>
        <taxon>Bacillati</taxon>
        <taxon>Actinomycetota</taxon>
        <taxon>Actinomycetes</taxon>
        <taxon>Propionibacteriales</taxon>
        <taxon>Kribbellaceae</taxon>
        <taxon>Kribbella</taxon>
    </lineage>
</organism>
<evidence type="ECO:0008006" key="4">
    <source>
        <dbReference type="Google" id="ProtNLM"/>
    </source>
</evidence>
<proteinExistence type="predicted"/>
<comment type="caution">
    <text evidence="2">The sequence shown here is derived from an EMBL/GenBank/DDBJ whole genome shotgun (WGS) entry which is preliminary data.</text>
</comment>
<dbReference type="Proteomes" id="UP001501705">
    <property type="component" value="Unassembled WGS sequence"/>
</dbReference>
<feature type="transmembrane region" description="Helical" evidence="1">
    <location>
        <begin position="53"/>
        <end position="71"/>
    </location>
</feature>
<sequence length="339" mass="36657">MTDLRPTDDLDRGLAALHADVDTDLARIERTRSTLLDAVAHAPVRQRAPRRRWLLAAAAALALVAGGSIYLTTLAGGSAEAKSSLEGAAQQITSVSDPVVPPGQYRYLGSHTWTYGFTEIPGGGLEYLEEHTTETWIPANIRGTWYRRETTTGRHQWIKGSDELAKKYGITFDRKSTTTHAACGAFDGGGGACAADGSWQDPSLAWLSGLPKDPDALYERLKQDAPRNERGETELLVYAQDALRTGMLPADTRATLYRALGDLDDLQITDKAANLDGRIGIAYSSDDGSNREEIVIDPHTGAYIGSRQVSTNGPTRGRIEAYTSFINSVAPAPWKAPSK</sequence>
<keyword evidence="1" id="KW-1133">Transmembrane helix</keyword>
<dbReference type="InterPro" id="IPR047789">
    <property type="entry name" value="CU044_5270-like"/>
</dbReference>
<evidence type="ECO:0000313" key="2">
    <source>
        <dbReference type="EMBL" id="GAA1594038.1"/>
    </source>
</evidence>
<protein>
    <recommendedName>
        <fullName evidence="4">CU044_5270 family protein</fullName>
    </recommendedName>
</protein>
<gene>
    <name evidence="2" type="ORF">GCM10009804_58260</name>
</gene>
<name>A0ABN2E2P5_9ACTN</name>
<keyword evidence="3" id="KW-1185">Reference proteome</keyword>
<accession>A0ABN2E2P5</accession>
<evidence type="ECO:0000256" key="1">
    <source>
        <dbReference type="SAM" id="Phobius"/>
    </source>
</evidence>
<dbReference type="NCBIfam" id="NF038083">
    <property type="entry name" value="CU044_5270_fam"/>
    <property type="match status" value="1"/>
</dbReference>
<dbReference type="PROSITE" id="PS51318">
    <property type="entry name" value="TAT"/>
    <property type="match status" value="1"/>
</dbReference>
<reference evidence="2 3" key="1">
    <citation type="journal article" date="2019" name="Int. J. Syst. Evol. Microbiol.">
        <title>The Global Catalogue of Microorganisms (GCM) 10K type strain sequencing project: providing services to taxonomists for standard genome sequencing and annotation.</title>
        <authorList>
            <consortium name="The Broad Institute Genomics Platform"/>
            <consortium name="The Broad Institute Genome Sequencing Center for Infectious Disease"/>
            <person name="Wu L."/>
            <person name="Ma J."/>
        </authorList>
    </citation>
    <scope>NUCLEOTIDE SEQUENCE [LARGE SCALE GENOMIC DNA]</scope>
    <source>
        <strain evidence="2 3">JCM 15572</strain>
    </source>
</reference>
<evidence type="ECO:0000313" key="3">
    <source>
        <dbReference type="Proteomes" id="UP001501705"/>
    </source>
</evidence>
<keyword evidence="1" id="KW-0812">Transmembrane</keyword>
<keyword evidence="1" id="KW-0472">Membrane</keyword>
<dbReference type="EMBL" id="BAAAPH010000022">
    <property type="protein sequence ID" value="GAA1594038.1"/>
    <property type="molecule type" value="Genomic_DNA"/>
</dbReference>
<dbReference type="RefSeq" id="WP_344238459.1">
    <property type="nucleotide sequence ID" value="NZ_BAAAPH010000022.1"/>
</dbReference>
<dbReference type="InterPro" id="IPR006311">
    <property type="entry name" value="TAT_signal"/>
</dbReference>